<organism evidence="3 4">
    <name type="scientific">Escherichia coli</name>
    <dbReference type="NCBI Taxonomy" id="562"/>
    <lineage>
        <taxon>Bacteria</taxon>
        <taxon>Pseudomonadati</taxon>
        <taxon>Pseudomonadota</taxon>
        <taxon>Gammaproteobacteria</taxon>
        <taxon>Enterobacterales</taxon>
        <taxon>Enterobacteriaceae</taxon>
        <taxon>Escherichia</taxon>
    </lineage>
</organism>
<evidence type="ECO:0000256" key="1">
    <source>
        <dbReference type="ARBA" id="ARBA00022723"/>
    </source>
</evidence>
<comment type="caution">
    <text evidence="3">The sequence shown here is derived from an EMBL/GenBank/DDBJ whole genome shotgun (WGS) entry which is preliminary data.</text>
</comment>
<proteinExistence type="predicted"/>
<keyword evidence="3" id="KW-0378">Hydrolase</keyword>
<evidence type="ECO:0000313" key="3">
    <source>
        <dbReference type="EMBL" id="MWT25029.1"/>
    </source>
</evidence>
<dbReference type="GO" id="GO:0016787">
    <property type="term" value="F:hydrolase activity"/>
    <property type="evidence" value="ECO:0007669"/>
    <property type="project" value="UniProtKB-KW"/>
</dbReference>
<dbReference type="Gene3D" id="3.40.50.1000">
    <property type="entry name" value="HAD superfamily/HAD-like"/>
    <property type="match status" value="1"/>
</dbReference>
<evidence type="ECO:0000256" key="2">
    <source>
        <dbReference type="ARBA" id="ARBA00022842"/>
    </source>
</evidence>
<dbReference type="InterPro" id="IPR023214">
    <property type="entry name" value="HAD_sf"/>
</dbReference>
<keyword evidence="2" id="KW-0460">Magnesium</keyword>
<dbReference type="SUPFAM" id="SSF56784">
    <property type="entry name" value="HAD-like"/>
    <property type="match status" value="1"/>
</dbReference>
<keyword evidence="1" id="KW-0479">Metal-binding</keyword>
<dbReference type="Proteomes" id="UP000462410">
    <property type="component" value="Unassembled WGS sequence"/>
</dbReference>
<dbReference type="AlphaFoldDB" id="A0A8T6A4Z8"/>
<feature type="non-terminal residue" evidence="3">
    <location>
        <position position="1"/>
    </location>
</feature>
<name>A0A8T6A4Z8_ECOLX</name>
<evidence type="ECO:0000313" key="4">
    <source>
        <dbReference type="Proteomes" id="UP000462410"/>
    </source>
</evidence>
<accession>A0A8T6A4Z8</accession>
<gene>
    <name evidence="3" type="ORF">GP965_29675</name>
</gene>
<dbReference type="EMBL" id="WTRC01001081">
    <property type="protein sequence ID" value="MWT25029.1"/>
    <property type="molecule type" value="Genomic_DNA"/>
</dbReference>
<dbReference type="GO" id="GO:0046872">
    <property type="term" value="F:metal ion binding"/>
    <property type="evidence" value="ECO:0007669"/>
    <property type="project" value="UniProtKB-KW"/>
</dbReference>
<dbReference type="InterPro" id="IPR036412">
    <property type="entry name" value="HAD-like_sf"/>
</dbReference>
<sequence length="118" mass="13427">IICLINKHRGECDLYFVSATLDFIAKAMTEKFNVSGFFASELQFEDGICSGKLKIDLLDNKNSVIAHMFNGDNNVCIISDNYGDYSVMEKCCSSWAVVRNKRALHYWSKKSVNIINRM</sequence>
<reference evidence="3 4" key="1">
    <citation type="submission" date="2019-12" db="EMBL/GenBank/DDBJ databases">
        <title>Enteriobacteria Tanzani isolates_8377-8380.</title>
        <authorList>
            <person name="Subbiah M."/>
            <person name="Call D."/>
        </authorList>
    </citation>
    <scope>NUCLEOTIDE SEQUENCE [LARGE SCALE GENOMIC DNA]</scope>
    <source>
        <strain evidence="3 4">8378wH8</strain>
    </source>
</reference>
<protein>
    <submittedName>
        <fullName evidence="3">Haloacid dehalogenase-like hydrolase</fullName>
    </submittedName>
</protein>